<reference evidence="9 10" key="1">
    <citation type="submission" date="2019-05" db="EMBL/GenBank/DDBJ databases">
        <title>The compact genome of Giardia muris reveals important steps in the evolution of intestinal protozoan parasites.</title>
        <authorList>
            <person name="Xu F."/>
            <person name="Jimenez-Gonzalez A."/>
            <person name="Einarsson E."/>
            <person name="Astvaldsson A."/>
            <person name="Peirasmaki D."/>
            <person name="Eckmann L."/>
            <person name="Andersson J.O."/>
            <person name="Svard S.G."/>
            <person name="Jerlstrom-Hultqvist J."/>
        </authorList>
    </citation>
    <scope>NUCLEOTIDE SEQUENCE [LARGE SCALE GENOMIC DNA]</scope>
    <source>
        <strain evidence="9 10">Roberts-Thomson</strain>
    </source>
</reference>
<feature type="region of interest" description="Disordered" evidence="7">
    <location>
        <begin position="1090"/>
        <end position="1126"/>
    </location>
</feature>
<keyword evidence="2 6" id="KW-0547">Nucleotide-binding</keyword>
<evidence type="ECO:0000313" key="10">
    <source>
        <dbReference type="Proteomes" id="UP000315496"/>
    </source>
</evidence>
<feature type="compositionally biased region" description="Low complexity" evidence="7">
    <location>
        <begin position="1098"/>
        <end position="1112"/>
    </location>
</feature>
<dbReference type="Gene3D" id="3.30.200.20">
    <property type="entry name" value="Phosphorylase Kinase, domain 1"/>
    <property type="match status" value="1"/>
</dbReference>
<evidence type="ECO:0000256" key="6">
    <source>
        <dbReference type="PROSITE-ProRule" id="PRU10141"/>
    </source>
</evidence>
<proteinExistence type="inferred from homology"/>
<dbReference type="InterPro" id="IPR008271">
    <property type="entry name" value="Ser/Thr_kinase_AS"/>
</dbReference>
<dbReference type="InterPro" id="IPR000719">
    <property type="entry name" value="Prot_kinase_dom"/>
</dbReference>
<feature type="binding site" evidence="6">
    <location>
        <position position="510"/>
    </location>
    <ligand>
        <name>ATP</name>
        <dbReference type="ChEBI" id="CHEBI:30616"/>
    </ligand>
</feature>
<sequence>MPRDDVHEGAGAKSMPLGTSLVPTLSRLEDNTSNYVYSIAVNPRPLPMKPEWYGRLPSGAGSYVLVQLKAIPGLRVGEPYTNISASKFLSKNDTEDFVMVLSRVVQGSANVTEVIDYLYKFICYNGEKDYTSRSFLTQAGLEKEKVLLHSTTRLSILNEVQEKGLERRLELFDSNPLDGQSSTMLLTPSELKRRDEQLDTGSLYLPGYRMVLDVMSQGLARGRGRSISTLSDLRGHDPQGIPQDEGLSSGSLVPSQARVSLSPGTTNTIVPYQPTKLSQSMHLQESNQASLGDDIRLMSYFLTYLFVTTAYYKGMTDRMDGVNSFVLNVNLYNRDVRPYASALLTARIVPFIKPFTAWLGYKAEEKISLVEFHRTYLSPFQKIMEHVDTEDSFVSQADQKLRELRRRLQEQQGAPICSQNSLISHSCEKNSSSDFCSEDKNYRDARSDALKTLYTLFQKPLDLFAWNFNISKDHENYSQFFEQGESLGGGSYGEVFRVKSRSDDQIYAIKEVTLRHLQMINKSDDDASQFYRYLDIQLNEVKTLSSLSCPYIVTYYHCWIGKKARSTICSLNSSQLPSRVTQKGYRYFFNEVSSSETNDSAIFEMMGETLSGYDFADEVASSNQAMTTQNNDETSSVSCGAILRKCSTTLKLHELETEGEYPEDCIDRPSSQSHMSTMVHSKGDLPDISSQNFSSGHRHRVYPTDAKSQAPQNSLGTDSDNNEDTILYIQMEFCEKGALSDCIHTWDNTPELLDNPAHFCWRITVQLLVAVAYMHNRKIVHYDIKPANILLTDDFTAKLGDFGGSHNFNEGLPPEFSRRVTPLYIAPDMLDWALTGKDIHVSYDECLEQHSKGDIYSLGATLLELWYRPSLPQDLRPLIIQAQVGNLQPCPFDPHGYIPILLHHMMSTDPAKRHTAQHLLMVIRSFSIPAISGVLLNIPGSKHWDVIQHVAYYLRNNVLERDSLHDLTDLLHAVARHVITRDHPRKPLRPKITGLRGKELVSTHVEHLLMLTDVSQITLPDSVDICDLRPDVLAHLVSQNCTYGIMTKLDPYLLPGDDSQHLDSGLSSCSSKDPSERLLERSLERSLIEPHVIERRSQSSSPISPEIRPSASNTETVADESSRRECDTKVVLHPPSPLILLLTSLDHEYIPSTIEETNAGIDVEEYLQDAGAYFARAKDNASSFVVYREIPSYQVIGEGVPLYPLRMHYLSIALGLAEAILMYVFNLSGLSISRTPLTAHLVVRFVYPFKYLPETLPIQFNVRTLLSTVPDLSILEKLESHQSCGILHTAVIIAEGLRGLRWCETYVTLEPVQTYSFGADSIQLDIDIPSAFAMWPIGSQVQVDGIDGGMTLLKGEFVVSNPSTGEMMSHSFEYPEEDPAFTIPGTINRSQDQLRPQKQPQTAYSWKYPYDVFCFSFFASALPQDSLAFSLPMVTPIEQNSDTWINIMTPRKYRDRDASISVFNVTRTLYSSLLTLGLPVVSLHLDGPNPSFLNVHVGVHQLHFLWQGRGYVLDISLTQDWPSILEEYLFSFLPSFV</sequence>
<dbReference type="PROSITE" id="PS00107">
    <property type="entry name" value="PROTEIN_KINASE_ATP"/>
    <property type="match status" value="1"/>
</dbReference>
<feature type="domain" description="Protein kinase" evidence="8">
    <location>
        <begin position="481"/>
        <end position="927"/>
    </location>
</feature>
<dbReference type="GO" id="GO:0005829">
    <property type="term" value="C:cytosol"/>
    <property type="evidence" value="ECO:0007669"/>
    <property type="project" value="TreeGrafter"/>
</dbReference>
<dbReference type="VEuPathDB" id="GiardiaDB:GMRT_13374"/>
<dbReference type="PROSITE" id="PS50011">
    <property type="entry name" value="PROTEIN_KINASE_DOM"/>
    <property type="match status" value="1"/>
</dbReference>
<keyword evidence="3 9" id="KW-0418">Kinase</keyword>
<protein>
    <submittedName>
        <fullName evidence="9">Kinase, PEK</fullName>
    </submittedName>
</protein>
<dbReference type="Proteomes" id="UP000315496">
    <property type="component" value="Chromosome 5"/>
</dbReference>
<dbReference type="InterPro" id="IPR050339">
    <property type="entry name" value="CC_SR_Kinase"/>
</dbReference>
<evidence type="ECO:0000256" key="2">
    <source>
        <dbReference type="ARBA" id="ARBA00022741"/>
    </source>
</evidence>
<dbReference type="SMART" id="SM00220">
    <property type="entry name" value="S_TKc"/>
    <property type="match status" value="1"/>
</dbReference>
<dbReference type="PROSITE" id="PS00108">
    <property type="entry name" value="PROTEIN_KINASE_ST"/>
    <property type="match status" value="1"/>
</dbReference>
<dbReference type="PANTHER" id="PTHR11042">
    <property type="entry name" value="EUKARYOTIC TRANSLATION INITIATION FACTOR 2-ALPHA KINASE EIF2-ALPHA KINASE -RELATED"/>
    <property type="match status" value="1"/>
</dbReference>
<comment type="caution">
    <text evidence="9">The sequence shown here is derived from an EMBL/GenBank/DDBJ whole genome shotgun (WGS) entry which is preliminary data.</text>
</comment>
<dbReference type="InterPro" id="IPR011009">
    <property type="entry name" value="Kinase-like_dom_sf"/>
</dbReference>
<keyword evidence="10" id="KW-1185">Reference proteome</keyword>
<dbReference type="SUPFAM" id="SSF56112">
    <property type="entry name" value="Protein kinase-like (PK-like)"/>
    <property type="match status" value="1"/>
</dbReference>
<dbReference type="Gene3D" id="1.10.510.10">
    <property type="entry name" value="Transferase(Phosphotransferase) domain 1"/>
    <property type="match status" value="1"/>
</dbReference>
<evidence type="ECO:0000256" key="5">
    <source>
        <dbReference type="ARBA" id="ARBA00037982"/>
    </source>
</evidence>
<evidence type="ECO:0000259" key="8">
    <source>
        <dbReference type="PROSITE" id="PS50011"/>
    </source>
</evidence>
<evidence type="ECO:0000256" key="3">
    <source>
        <dbReference type="ARBA" id="ARBA00022777"/>
    </source>
</evidence>
<evidence type="ECO:0000256" key="1">
    <source>
        <dbReference type="ARBA" id="ARBA00022679"/>
    </source>
</evidence>
<dbReference type="GO" id="GO:0005634">
    <property type="term" value="C:nucleus"/>
    <property type="evidence" value="ECO:0007669"/>
    <property type="project" value="TreeGrafter"/>
</dbReference>
<comment type="similarity">
    <text evidence="5">Belongs to the protein kinase superfamily. Ser/Thr protein kinase family. GCN2 subfamily.</text>
</comment>
<feature type="compositionally biased region" description="Polar residues" evidence="7">
    <location>
        <begin position="669"/>
        <end position="679"/>
    </location>
</feature>
<dbReference type="Pfam" id="PF00069">
    <property type="entry name" value="Pkinase"/>
    <property type="match status" value="2"/>
</dbReference>
<evidence type="ECO:0000256" key="7">
    <source>
        <dbReference type="SAM" id="MobiDB-lite"/>
    </source>
</evidence>
<accession>A0A4Z1T1T1</accession>
<feature type="region of interest" description="Disordered" evidence="7">
    <location>
        <begin position="661"/>
        <end position="680"/>
    </location>
</feature>
<dbReference type="InterPro" id="IPR017441">
    <property type="entry name" value="Protein_kinase_ATP_BS"/>
</dbReference>
<dbReference type="PANTHER" id="PTHR11042:SF136">
    <property type="entry name" value="EIF-2-ALPHA KINASE GCN2"/>
    <property type="match status" value="1"/>
</dbReference>
<name>A0A4Z1T1T1_GIAMU</name>
<gene>
    <name evidence="9" type="ORF">GMRT_13374</name>
</gene>
<evidence type="ECO:0000313" key="9">
    <source>
        <dbReference type="EMBL" id="TNJ26341.1"/>
    </source>
</evidence>
<evidence type="ECO:0000256" key="4">
    <source>
        <dbReference type="ARBA" id="ARBA00022840"/>
    </source>
</evidence>
<dbReference type="GO" id="GO:0005524">
    <property type="term" value="F:ATP binding"/>
    <property type="evidence" value="ECO:0007669"/>
    <property type="project" value="UniProtKB-UniRule"/>
</dbReference>
<dbReference type="EMBL" id="VDLU01000005">
    <property type="protein sequence ID" value="TNJ26341.1"/>
    <property type="molecule type" value="Genomic_DNA"/>
</dbReference>
<dbReference type="OrthoDB" id="4062651at2759"/>
<dbReference type="GO" id="GO:0004694">
    <property type="term" value="F:eukaryotic translation initiation factor 2alpha kinase activity"/>
    <property type="evidence" value="ECO:0007669"/>
    <property type="project" value="TreeGrafter"/>
</dbReference>
<organism evidence="9 10">
    <name type="scientific">Giardia muris</name>
    <dbReference type="NCBI Taxonomy" id="5742"/>
    <lineage>
        <taxon>Eukaryota</taxon>
        <taxon>Metamonada</taxon>
        <taxon>Diplomonadida</taxon>
        <taxon>Hexamitidae</taxon>
        <taxon>Giardiinae</taxon>
        <taxon>Giardia</taxon>
    </lineage>
</organism>
<keyword evidence="1" id="KW-0808">Transferase</keyword>
<keyword evidence="4 6" id="KW-0067">ATP-binding</keyword>